<protein>
    <submittedName>
        <fullName evidence="1">Uncharacterized protein</fullName>
    </submittedName>
</protein>
<dbReference type="EMBL" id="BARU01013636">
    <property type="protein sequence ID" value="GAH39121.1"/>
    <property type="molecule type" value="Genomic_DNA"/>
</dbReference>
<reference evidence="1" key="1">
    <citation type="journal article" date="2014" name="Front. Microbiol.">
        <title>High frequency of phylogenetically diverse reductive dehalogenase-homologous genes in deep subseafloor sedimentary metagenomes.</title>
        <authorList>
            <person name="Kawai M."/>
            <person name="Futagami T."/>
            <person name="Toyoda A."/>
            <person name="Takaki Y."/>
            <person name="Nishi S."/>
            <person name="Hori S."/>
            <person name="Arai W."/>
            <person name="Tsubouchi T."/>
            <person name="Morono Y."/>
            <person name="Uchiyama I."/>
            <person name="Ito T."/>
            <person name="Fujiyama A."/>
            <person name="Inagaki F."/>
            <person name="Takami H."/>
        </authorList>
    </citation>
    <scope>NUCLEOTIDE SEQUENCE</scope>
    <source>
        <strain evidence="1">Expedition CK06-06</strain>
    </source>
</reference>
<gene>
    <name evidence="1" type="ORF">S03H2_24512</name>
</gene>
<name>X1F0H1_9ZZZZ</name>
<dbReference type="AlphaFoldDB" id="X1F0H1"/>
<organism evidence="1">
    <name type="scientific">marine sediment metagenome</name>
    <dbReference type="NCBI Taxonomy" id="412755"/>
    <lineage>
        <taxon>unclassified sequences</taxon>
        <taxon>metagenomes</taxon>
        <taxon>ecological metagenomes</taxon>
    </lineage>
</organism>
<comment type="caution">
    <text evidence="1">The sequence shown here is derived from an EMBL/GenBank/DDBJ whole genome shotgun (WGS) entry which is preliminary data.</text>
</comment>
<feature type="non-terminal residue" evidence="1">
    <location>
        <position position="1"/>
    </location>
</feature>
<accession>X1F0H1</accession>
<proteinExistence type="predicted"/>
<sequence>HQHVDRDREGDATVIVMTRRARKTMTAAAGTMALVLAGCGTTRAENTMTIEEARSQAVTELRSVLELAPDVWPQDVPTPVANDCRLNGEKAVQFSYYVEVVEPADPQALVEQTSKHWTKQGYEVSKTQTEMDAETGDVYAVVARADDKPRASIAATKIRAHVNVDSACVIGDPDDYR</sequence>
<evidence type="ECO:0000313" key="1">
    <source>
        <dbReference type="EMBL" id="GAH39121.1"/>
    </source>
</evidence>